<feature type="region of interest" description="Disordered" evidence="1">
    <location>
        <begin position="1"/>
        <end position="29"/>
    </location>
</feature>
<dbReference type="AlphaFoldDB" id="A0A3B0T9B9"/>
<feature type="non-terminal residue" evidence="2">
    <location>
        <position position="41"/>
    </location>
</feature>
<gene>
    <name evidence="2" type="ORF">MNBD_ALPHA09-2208</name>
</gene>
<reference evidence="2" key="1">
    <citation type="submission" date="2018-06" db="EMBL/GenBank/DDBJ databases">
        <authorList>
            <person name="Zhirakovskaya E."/>
        </authorList>
    </citation>
    <scope>NUCLEOTIDE SEQUENCE</scope>
</reference>
<evidence type="ECO:0000256" key="1">
    <source>
        <dbReference type="SAM" id="MobiDB-lite"/>
    </source>
</evidence>
<feature type="compositionally biased region" description="Basic residues" evidence="1">
    <location>
        <begin position="9"/>
        <end position="19"/>
    </location>
</feature>
<accession>A0A3B0T9B9</accession>
<evidence type="ECO:0000313" key="2">
    <source>
        <dbReference type="EMBL" id="VAW09967.1"/>
    </source>
</evidence>
<dbReference type="EMBL" id="UOEM01000001">
    <property type="protein sequence ID" value="VAW09967.1"/>
    <property type="molecule type" value="Genomic_DNA"/>
</dbReference>
<name>A0A3B0T9B9_9ZZZZ</name>
<organism evidence="2">
    <name type="scientific">hydrothermal vent metagenome</name>
    <dbReference type="NCBI Taxonomy" id="652676"/>
    <lineage>
        <taxon>unclassified sequences</taxon>
        <taxon>metagenomes</taxon>
        <taxon>ecological metagenomes</taxon>
    </lineage>
</organism>
<sequence length="41" mass="4710">MVYVARHRDTAKKRRRALKGRGGSHDEACSTKVLTLSKNRR</sequence>
<proteinExistence type="predicted"/>
<protein>
    <submittedName>
        <fullName evidence="2">Uncharacterized protein</fullName>
    </submittedName>
</protein>